<sequence>MKNISIWQDTVNDSDKYEALNENIDVDILIIGGGITGCSTFYQFRDDNRKIALVEKNRIGSGASSRSSAKITFLQEDIYTRLKYIFGRDKSYLYYRSQKEALKIVSDIVKNENIDCDFKKSKSYLYTLDSLNVKKIDKERNIVSSFREKTTPIKKLPNGMRVEAGFYVNDTYIFHPLKFIKEIVKKSISLNHRVYENTKIIKTEKEDNYFKCYTEKNIIKAKKIVLALHYPYFLLPYLMPLKCYLEKSFLVCSSVNSSYDFNAINIEKPLKSMRYYNNYLLTVSSSTNLAFASNSRMMLDDLEDSTGITNYDYVWSNYDLMTLDHLPLIGFIDDNLILSTGYNTWGNSNGILASTIIKDLINNKYNIYKELFDPRRAFNKQKLINYPLNIFSNIYSFIDSKVNKNKTFYNGNPRFTRINGSAVAIYKDDKGNEHIVYNKCPHLKCSLVFNEVEKTWDCPCHGSRFDLDGKCIMGPSNYDIGYK</sequence>
<reference evidence="6" key="2">
    <citation type="journal article" date="2021" name="PeerJ">
        <title>Extensive microbial diversity within the chicken gut microbiome revealed by metagenomics and culture.</title>
        <authorList>
            <person name="Gilroy R."/>
            <person name="Ravi A."/>
            <person name="Getino M."/>
            <person name="Pursley I."/>
            <person name="Horton D.L."/>
            <person name="Alikhan N.F."/>
            <person name="Baker D."/>
            <person name="Gharbi K."/>
            <person name="Hall N."/>
            <person name="Watson M."/>
            <person name="Adriaenssens E.M."/>
            <person name="Foster-Nyarko E."/>
            <person name="Jarju S."/>
            <person name="Secka A."/>
            <person name="Antonio M."/>
            <person name="Oren A."/>
            <person name="Chaudhuri R.R."/>
            <person name="La Ragione R."/>
            <person name="Hildebrand F."/>
            <person name="Pallen M.J."/>
        </authorList>
    </citation>
    <scope>NUCLEOTIDE SEQUENCE</scope>
    <source>
        <strain evidence="6">CHK184-20233</strain>
    </source>
</reference>
<dbReference type="GO" id="GO:0004497">
    <property type="term" value="F:monooxygenase activity"/>
    <property type="evidence" value="ECO:0007669"/>
    <property type="project" value="UniProtKB-ARBA"/>
</dbReference>
<dbReference type="Gene3D" id="2.102.10.10">
    <property type="entry name" value="Rieske [2Fe-2S] iron-sulphur domain"/>
    <property type="match status" value="1"/>
</dbReference>
<dbReference type="Gene3D" id="3.30.9.10">
    <property type="entry name" value="D-Amino Acid Oxidase, subunit A, domain 2"/>
    <property type="match status" value="1"/>
</dbReference>
<evidence type="ECO:0000256" key="2">
    <source>
        <dbReference type="ARBA" id="ARBA00022723"/>
    </source>
</evidence>
<dbReference type="Pfam" id="PF01266">
    <property type="entry name" value="DAO"/>
    <property type="match status" value="1"/>
</dbReference>
<dbReference type="PANTHER" id="PTHR13847">
    <property type="entry name" value="SARCOSINE DEHYDROGENASE-RELATED"/>
    <property type="match status" value="1"/>
</dbReference>
<dbReference type="InterPro" id="IPR017941">
    <property type="entry name" value="Rieske_2Fe-2S"/>
</dbReference>
<gene>
    <name evidence="6" type="ORF">IAB38_05895</name>
</gene>
<dbReference type="GO" id="GO:0016705">
    <property type="term" value="F:oxidoreductase activity, acting on paired donors, with incorporation or reduction of molecular oxygen"/>
    <property type="evidence" value="ECO:0007669"/>
    <property type="project" value="UniProtKB-ARBA"/>
</dbReference>
<dbReference type="PROSITE" id="PS51296">
    <property type="entry name" value="RIESKE"/>
    <property type="match status" value="1"/>
</dbReference>
<dbReference type="EMBL" id="DVHC01000060">
    <property type="protein sequence ID" value="HIR59565.1"/>
    <property type="molecule type" value="Genomic_DNA"/>
</dbReference>
<dbReference type="GO" id="GO:0046872">
    <property type="term" value="F:metal ion binding"/>
    <property type="evidence" value="ECO:0007669"/>
    <property type="project" value="UniProtKB-KW"/>
</dbReference>
<dbReference type="InterPro" id="IPR006076">
    <property type="entry name" value="FAD-dep_OxRdtase"/>
</dbReference>
<dbReference type="Gene3D" id="3.50.50.60">
    <property type="entry name" value="FAD/NAD(P)-binding domain"/>
    <property type="match status" value="1"/>
</dbReference>
<comment type="caution">
    <text evidence="6">The sequence shown here is derived from an EMBL/GenBank/DDBJ whole genome shotgun (WGS) entry which is preliminary data.</text>
</comment>
<proteinExistence type="predicted"/>
<keyword evidence="3" id="KW-0408">Iron</keyword>
<accession>A0A9D1DUV5</accession>
<evidence type="ECO:0000313" key="7">
    <source>
        <dbReference type="Proteomes" id="UP000824232"/>
    </source>
</evidence>
<dbReference type="InterPro" id="IPR036922">
    <property type="entry name" value="Rieske_2Fe-2S_sf"/>
</dbReference>
<dbReference type="InterPro" id="IPR036188">
    <property type="entry name" value="FAD/NAD-bd_sf"/>
</dbReference>
<dbReference type="PANTHER" id="PTHR13847:SF274">
    <property type="entry name" value="RIESKE 2FE-2S IRON-SULFUR PROTEIN YHFW-RELATED"/>
    <property type="match status" value="1"/>
</dbReference>
<evidence type="ECO:0000313" key="6">
    <source>
        <dbReference type="EMBL" id="HIR59565.1"/>
    </source>
</evidence>
<dbReference type="Proteomes" id="UP000824232">
    <property type="component" value="Unassembled WGS sequence"/>
</dbReference>
<dbReference type="GO" id="GO:0005737">
    <property type="term" value="C:cytoplasm"/>
    <property type="evidence" value="ECO:0007669"/>
    <property type="project" value="TreeGrafter"/>
</dbReference>
<protein>
    <submittedName>
        <fullName evidence="6">FAD-dependent oxidoreductase</fullName>
    </submittedName>
</protein>
<keyword evidence="2" id="KW-0479">Metal-binding</keyword>
<dbReference type="AlphaFoldDB" id="A0A9D1DUV5"/>
<dbReference type="Pfam" id="PF00355">
    <property type="entry name" value="Rieske"/>
    <property type="match status" value="1"/>
</dbReference>
<dbReference type="SUPFAM" id="SSF51905">
    <property type="entry name" value="FAD/NAD(P)-binding domain"/>
    <property type="match status" value="1"/>
</dbReference>
<organism evidence="6 7">
    <name type="scientific">Candidatus Onthousia excrementipullorum</name>
    <dbReference type="NCBI Taxonomy" id="2840884"/>
    <lineage>
        <taxon>Bacteria</taxon>
        <taxon>Bacillati</taxon>
        <taxon>Bacillota</taxon>
        <taxon>Bacilli</taxon>
        <taxon>Candidatus Onthousia</taxon>
    </lineage>
</organism>
<dbReference type="GO" id="GO:0051537">
    <property type="term" value="F:2 iron, 2 sulfur cluster binding"/>
    <property type="evidence" value="ECO:0007669"/>
    <property type="project" value="UniProtKB-KW"/>
</dbReference>
<evidence type="ECO:0000256" key="1">
    <source>
        <dbReference type="ARBA" id="ARBA00022714"/>
    </source>
</evidence>
<evidence type="ECO:0000256" key="4">
    <source>
        <dbReference type="ARBA" id="ARBA00023014"/>
    </source>
</evidence>
<name>A0A9D1DUV5_9FIRM</name>
<feature type="domain" description="Rieske" evidence="5">
    <location>
        <begin position="410"/>
        <end position="483"/>
    </location>
</feature>
<evidence type="ECO:0000256" key="3">
    <source>
        <dbReference type="ARBA" id="ARBA00023004"/>
    </source>
</evidence>
<evidence type="ECO:0000259" key="5">
    <source>
        <dbReference type="PROSITE" id="PS51296"/>
    </source>
</evidence>
<keyword evidence="1" id="KW-0001">2Fe-2S</keyword>
<dbReference type="SUPFAM" id="SSF50022">
    <property type="entry name" value="ISP domain"/>
    <property type="match status" value="1"/>
</dbReference>
<reference evidence="6" key="1">
    <citation type="submission" date="2020-10" db="EMBL/GenBank/DDBJ databases">
        <authorList>
            <person name="Gilroy R."/>
        </authorList>
    </citation>
    <scope>NUCLEOTIDE SEQUENCE</scope>
    <source>
        <strain evidence="6">CHK184-20233</strain>
    </source>
</reference>
<keyword evidence="4" id="KW-0411">Iron-sulfur</keyword>